<keyword evidence="6 14" id="KW-0808">Transferase</keyword>
<evidence type="ECO:0000256" key="8">
    <source>
        <dbReference type="ARBA" id="ARBA00022989"/>
    </source>
</evidence>
<keyword evidence="5" id="KW-1003">Cell membrane</keyword>
<evidence type="ECO:0000256" key="14">
    <source>
        <dbReference type="RuleBase" id="RU363042"/>
    </source>
</evidence>
<keyword evidence="11 14" id="KW-0046">Antibiotic resistance</keyword>
<name>A0A090ZC95_PAEMA</name>
<evidence type="ECO:0000256" key="6">
    <source>
        <dbReference type="ARBA" id="ARBA00022679"/>
    </source>
</evidence>
<dbReference type="GO" id="GO:0055091">
    <property type="term" value="P:phospholipid homeostasis"/>
    <property type="evidence" value="ECO:0007669"/>
    <property type="project" value="TreeGrafter"/>
</dbReference>
<evidence type="ECO:0000256" key="1">
    <source>
        <dbReference type="ARBA" id="ARBA00004651"/>
    </source>
</evidence>
<dbReference type="PATRIC" id="fig|44252.3.peg.2748"/>
<keyword evidence="7 14" id="KW-0812">Transmembrane</keyword>
<comment type="caution">
    <text evidence="16">The sequence shown here is derived from an EMBL/GenBank/DDBJ whole genome shotgun (WGS) entry which is preliminary data.</text>
</comment>
<dbReference type="EMBL" id="JMQA01000025">
    <property type="protein sequence ID" value="KFN08909.1"/>
    <property type="molecule type" value="Genomic_DNA"/>
</dbReference>
<dbReference type="PANTHER" id="PTHR34697">
    <property type="entry name" value="PHOSPHATIDYLGLYCEROL LYSYLTRANSFERASE"/>
    <property type="match status" value="1"/>
</dbReference>
<dbReference type="GO" id="GO:0006629">
    <property type="term" value="P:lipid metabolic process"/>
    <property type="evidence" value="ECO:0007669"/>
    <property type="project" value="UniProtKB-KW"/>
</dbReference>
<dbReference type="InterPro" id="IPR051211">
    <property type="entry name" value="PG_lysyltransferase"/>
</dbReference>
<dbReference type="InterPro" id="IPR022791">
    <property type="entry name" value="L-PG_synthase/AglD"/>
</dbReference>
<dbReference type="HOGENOM" id="CLU_008255_7_1_9"/>
<feature type="transmembrane region" description="Helical" evidence="14">
    <location>
        <begin position="377"/>
        <end position="396"/>
    </location>
</feature>
<dbReference type="EC" id="2.3.2.3" evidence="3 14"/>
<keyword evidence="10 14" id="KW-0472">Membrane</keyword>
<proteinExistence type="inferred from homology"/>
<feature type="transmembrane region" description="Helical" evidence="14">
    <location>
        <begin position="228"/>
        <end position="252"/>
    </location>
</feature>
<dbReference type="GO" id="GO:0050071">
    <property type="term" value="F:phosphatidylglycerol lysyltransferase activity"/>
    <property type="evidence" value="ECO:0007669"/>
    <property type="project" value="UniProtKB-EC"/>
</dbReference>
<feature type="transmembrane region" description="Helical" evidence="14">
    <location>
        <begin position="115"/>
        <end position="136"/>
    </location>
</feature>
<feature type="transmembrane region" description="Helical" evidence="14">
    <location>
        <begin position="258"/>
        <end position="276"/>
    </location>
</feature>
<feature type="transmembrane region" description="Helical" evidence="14">
    <location>
        <begin position="148"/>
        <end position="169"/>
    </location>
</feature>
<evidence type="ECO:0000256" key="3">
    <source>
        <dbReference type="ARBA" id="ARBA00012014"/>
    </source>
</evidence>
<feature type="transmembrane region" description="Helical" evidence="14">
    <location>
        <begin position="492"/>
        <end position="509"/>
    </location>
</feature>
<feature type="transmembrane region" description="Helical" evidence="14">
    <location>
        <begin position="412"/>
        <end position="431"/>
    </location>
</feature>
<comment type="subcellular location">
    <subcellularLocation>
        <location evidence="1 14">Cell membrane</location>
        <topology evidence="1 14">Multi-pass membrane protein</topology>
    </subcellularLocation>
</comment>
<dbReference type="PANTHER" id="PTHR34697:SF2">
    <property type="entry name" value="PHOSPHATIDYLGLYCEROL LYSYLTRANSFERASE"/>
    <property type="match status" value="1"/>
</dbReference>
<comment type="catalytic activity">
    <reaction evidence="13 14">
        <text>L-lysyl-tRNA(Lys) + a 1,2-diacyl-sn-glycero-3-phospho-(1'-sn-glycerol) = a 1,2-diacyl-sn-glycero-3-phospho-1'-(3'-O-L-lysyl)-sn-glycerol + tRNA(Lys)</text>
        <dbReference type="Rhea" id="RHEA:10668"/>
        <dbReference type="Rhea" id="RHEA-COMP:9696"/>
        <dbReference type="Rhea" id="RHEA-COMP:9697"/>
        <dbReference type="ChEBI" id="CHEBI:64716"/>
        <dbReference type="ChEBI" id="CHEBI:75792"/>
        <dbReference type="ChEBI" id="CHEBI:78442"/>
        <dbReference type="ChEBI" id="CHEBI:78529"/>
        <dbReference type="EC" id="2.3.2.3"/>
    </reaction>
</comment>
<evidence type="ECO:0000256" key="7">
    <source>
        <dbReference type="ARBA" id="ARBA00022692"/>
    </source>
</evidence>
<keyword evidence="8 14" id="KW-1133">Transmembrane helix</keyword>
<evidence type="ECO:0000256" key="5">
    <source>
        <dbReference type="ARBA" id="ARBA00022475"/>
    </source>
</evidence>
<dbReference type="InterPro" id="IPR024320">
    <property type="entry name" value="LPG_synthase_C"/>
</dbReference>
<sequence>MNTQKLMGVEEGLSIMQKTFQRLKTVKLFTTLYRLKIVQILIPIVIIGLIIWAGQAEFRRIDWAATLRVLHRLEPSRVLLLIAMSLAAVASVSGYEFVLRRHFRLPIGRWTTFRFAWIANTSNNVIGFAGIAGAALRTYLYRSRGISVATITASIAFLSTITITGISLLAWGDLAGLLPIDAVTRSHPWTLYAVWALALYLPGYVLFQRSSFYTKWLNRDLPRMNFSTIAASVAVSLVEWVLSGIAFWMIASTLLPDLSFRTGLGIYTIAAASGLVSLAPGGIGGFDLIALLGLQALGYAPEKTAAVLVLFRMMYYIIPWLIGLIMGVFEFANERRKASEANTQTVEKSLNAWQRFWEFPGQYAWLSEIGAWALGKLVFFSGVILLLSAATPGLLYRLRLAEQLLSLPLMRLSHQLSVIIGLMLIVLSWGISRRIKRAYQWTMGLLGAGILFTFTKAFDYEEAIFLILIAFLLYVSRKRFYRLGAQIGRGTMATWAVSTVIVALLYEAIASGTQPPFFKHLPPGHERYLHLILNPTEHTVAIITGLAVTWILLSLTIILRPNRLGALGATEAERDKLRGFLGETGGNLLTHMLFAGDKSFFWACGGRVLFPYSLIRNKFVVLGDPIGPAPLLYDGIQECQRFADLYDLEVVFYQVSPANLPIYHEHGYRFFKLGEEALVDLANFTLAGKANTSLRNVKNRFEREGFHFEVLQPPHDPQLLGRLQRISDEWLDGRREKGFSLGWFDPAYLQESPIAILAAADGQEIAFASLAPSYDDRRTMSVDLMRHLRKTPNGTMDFLFIRLLEWAREQGYAVFNLGMAPLSSVGQANMALREEKLANRVYNYGGHWYGFKGLRHYKEKFSPRWEPRYLAYPARVTLPVLLVELVIMIARRPKKGR</sequence>
<evidence type="ECO:0000256" key="13">
    <source>
        <dbReference type="ARBA" id="ARBA00047540"/>
    </source>
</evidence>
<feature type="transmembrane region" description="Helical" evidence="14">
    <location>
        <begin position="313"/>
        <end position="332"/>
    </location>
</feature>
<keyword evidence="9 14" id="KW-0443">Lipid metabolism</keyword>
<keyword evidence="17" id="KW-1185">Reference proteome</keyword>
<dbReference type="NCBIfam" id="NF033480">
    <property type="entry name" value="bifunc_MprF"/>
    <property type="match status" value="1"/>
</dbReference>
<dbReference type="STRING" id="44252.DJ90_5136"/>
<accession>A0A090ZC95</accession>
<evidence type="ECO:0000256" key="10">
    <source>
        <dbReference type="ARBA" id="ARBA00023136"/>
    </source>
</evidence>
<comment type="function">
    <text evidence="14">Catalyzes the transfer of a lysyl group from L-lysyl-tRNA(Lys) to membrane-bound phosphatidylglycerol (PG), which produces lysylphosphatidylglycerol (LPG), a major component of the bacterial membrane with a positive net charge. LPG synthesis contributes to bacterial virulence as it is involved in the resistance mechanism against cationic antimicrobial peptides (CAMP) produces by the host's immune system (defensins, cathelicidins) and by the competing microorganisms.</text>
</comment>
<evidence type="ECO:0000256" key="12">
    <source>
        <dbReference type="ARBA" id="ARBA00031899"/>
    </source>
</evidence>
<gene>
    <name evidence="14" type="primary">mprF</name>
    <name evidence="16" type="ORF">DJ90_5136</name>
</gene>
<feature type="transmembrane region" description="Helical" evidence="14">
    <location>
        <begin position="463"/>
        <end position="480"/>
    </location>
</feature>
<dbReference type="InterPro" id="IPR016181">
    <property type="entry name" value="Acyl_CoA_acyltransferase"/>
</dbReference>
<dbReference type="AlphaFoldDB" id="A0A090ZC95"/>
<organism evidence="16 17">
    <name type="scientific">Paenibacillus macerans</name>
    <name type="common">Bacillus macerans</name>
    <dbReference type="NCBI Taxonomy" id="44252"/>
    <lineage>
        <taxon>Bacteria</taxon>
        <taxon>Bacillati</taxon>
        <taxon>Bacillota</taxon>
        <taxon>Bacilli</taxon>
        <taxon>Bacillales</taxon>
        <taxon>Paenibacillaceae</taxon>
        <taxon>Paenibacillus</taxon>
    </lineage>
</organism>
<evidence type="ECO:0000256" key="9">
    <source>
        <dbReference type="ARBA" id="ARBA00023098"/>
    </source>
</evidence>
<feature type="transmembrane region" description="Helical" evidence="14">
    <location>
        <begin position="78"/>
        <end position="95"/>
    </location>
</feature>
<dbReference type="Proteomes" id="UP000029278">
    <property type="component" value="Unassembled WGS sequence"/>
</dbReference>
<dbReference type="Pfam" id="PF03706">
    <property type="entry name" value="LPG_synthase_TM"/>
    <property type="match status" value="1"/>
</dbReference>
<evidence type="ECO:0000313" key="17">
    <source>
        <dbReference type="Proteomes" id="UP000029278"/>
    </source>
</evidence>
<evidence type="ECO:0000313" key="16">
    <source>
        <dbReference type="EMBL" id="KFN08909.1"/>
    </source>
</evidence>
<evidence type="ECO:0000256" key="11">
    <source>
        <dbReference type="ARBA" id="ARBA00023251"/>
    </source>
</evidence>
<evidence type="ECO:0000256" key="2">
    <source>
        <dbReference type="ARBA" id="ARBA00008627"/>
    </source>
</evidence>
<feature type="transmembrane region" description="Helical" evidence="14">
    <location>
        <begin position="539"/>
        <end position="559"/>
    </location>
</feature>
<evidence type="ECO:0000256" key="4">
    <source>
        <dbReference type="ARBA" id="ARBA00021546"/>
    </source>
</evidence>
<evidence type="ECO:0000259" key="15">
    <source>
        <dbReference type="Pfam" id="PF09924"/>
    </source>
</evidence>
<feature type="transmembrane region" description="Helical" evidence="14">
    <location>
        <begin position="37"/>
        <end position="58"/>
    </location>
</feature>
<reference evidence="16 17" key="1">
    <citation type="submission" date="2014-04" db="EMBL/GenBank/DDBJ databases">
        <authorList>
            <person name="Bishop-Lilly K.A."/>
            <person name="Broomall S.M."/>
            <person name="Chain P.S."/>
            <person name="Chertkov O."/>
            <person name="Coyne S.R."/>
            <person name="Daligault H.E."/>
            <person name="Davenport K.W."/>
            <person name="Erkkila T."/>
            <person name="Frey K.G."/>
            <person name="Gibbons H.S."/>
            <person name="Gu W."/>
            <person name="Jaissle J."/>
            <person name="Johnson S.L."/>
            <person name="Koroleva G.I."/>
            <person name="Ladner J.T."/>
            <person name="Lo C.-C."/>
            <person name="Minogue T.D."/>
            <person name="Munk C."/>
            <person name="Palacios G.F."/>
            <person name="Redden C.L."/>
            <person name="Rosenzweig C.N."/>
            <person name="Scholz M.B."/>
            <person name="Teshima H."/>
            <person name="Xu Y."/>
        </authorList>
    </citation>
    <scope>NUCLEOTIDE SEQUENCE [LARGE SCALE GENOMIC DNA]</scope>
    <source>
        <strain evidence="16 17">8244</strain>
    </source>
</reference>
<feature type="transmembrane region" description="Helical" evidence="14">
    <location>
        <begin position="189"/>
        <end position="207"/>
    </location>
</feature>
<protein>
    <recommendedName>
        <fullName evidence="4 14">Phosphatidylglycerol lysyltransferase</fullName>
        <ecNumber evidence="3 14">2.3.2.3</ecNumber>
    </recommendedName>
    <alternativeName>
        <fullName evidence="12 14">Lysylphosphatidylglycerol synthase</fullName>
    </alternativeName>
</protein>
<dbReference type="GO" id="GO:0005886">
    <property type="term" value="C:plasma membrane"/>
    <property type="evidence" value="ECO:0007669"/>
    <property type="project" value="UniProtKB-SubCell"/>
</dbReference>
<comment type="similarity">
    <text evidence="2 14">Belongs to the LPG synthase family.</text>
</comment>
<dbReference type="SUPFAM" id="SSF55729">
    <property type="entry name" value="Acyl-CoA N-acyltransferases (Nat)"/>
    <property type="match status" value="1"/>
</dbReference>
<feature type="domain" description="Phosphatidylglycerol lysyltransferase C-terminal" evidence="15">
    <location>
        <begin position="581"/>
        <end position="872"/>
    </location>
</feature>
<dbReference type="GO" id="GO:0046677">
    <property type="term" value="P:response to antibiotic"/>
    <property type="evidence" value="ECO:0007669"/>
    <property type="project" value="UniProtKB-KW"/>
</dbReference>
<dbReference type="Pfam" id="PF09924">
    <property type="entry name" value="LPG_synthase_C"/>
    <property type="match status" value="1"/>
</dbReference>